<feature type="region of interest" description="Disordered" evidence="1">
    <location>
        <begin position="1"/>
        <end position="28"/>
    </location>
</feature>
<gene>
    <name evidence="2" type="ORF">GCM10010470_53940</name>
</gene>
<evidence type="ECO:0000313" key="2">
    <source>
        <dbReference type="EMBL" id="GAA2811720.1"/>
    </source>
</evidence>
<dbReference type="EMBL" id="BAAAUX010000023">
    <property type="protein sequence ID" value="GAA2811720.1"/>
    <property type="molecule type" value="Genomic_DNA"/>
</dbReference>
<sequence length="98" mass="10256">MGYRANPDALDGAGAKAEAAGSQAGRVDLERPAADIGRAMPGGATEDTAARVSRSWADALEKWSREAERHGASLRAAADDYRATDRSNADQLARTGAR</sequence>
<dbReference type="RefSeq" id="WP_344684387.1">
    <property type="nucleotide sequence ID" value="NZ_BAAAUX010000023.1"/>
</dbReference>
<evidence type="ECO:0000313" key="3">
    <source>
        <dbReference type="Proteomes" id="UP001500979"/>
    </source>
</evidence>
<evidence type="ECO:0008006" key="4">
    <source>
        <dbReference type="Google" id="ProtNLM"/>
    </source>
</evidence>
<feature type="compositionally biased region" description="Low complexity" evidence="1">
    <location>
        <begin position="9"/>
        <end position="25"/>
    </location>
</feature>
<organism evidence="2 3">
    <name type="scientific">Saccharopolyspora taberi</name>
    <dbReference type="NCBI Taxonomy" id="60895"/>
    <lineage>
        <taxon>Bacteria</taxon>
        <taxon>Bacillati</taxon>
        <taxon>Actinomycetota</taxon>
        <taxon>Actinomycetes</taxon>
        <taxon>Pseudonocardiales</taxon>
        <taxon>Pseudonocardiaceae</taxon>
        <taxon>Saccharopolyspora</taxon>
    </lineage>
</organism>
<name>A0ABN3VJN4_9PSEU</name>
<proteinExistence type="predicted"/>
<accession>A0ABN3VJN4</accession>
<comment type="caution">
    <text evidence="2">The sequence shown here is derived from an EMBL/GenBank/DDBJ whole genome shotgun (WGS) entry which is preliminary data.</text>
</comment>
<reference evidence="2 3" key="1">
    <citation type="journal article" date="2019" name="Int. J. Syst. Evol. Microbiol.">
        <title>The Global Catalogue of Microorganisms (GCM) 10K type strain sequencing project: providing services to taxonomists for standard genome sequencing and annotation.</title>
        <authorList>
            <consortium name="The Broad Institute Genomics Platform"/>
            <consortium name="The Broad Institute Genome Sequencing Center for Infectious Disease"/>
            <person name="Wu L."/>
            <person name="Ma J."/>
        </authorList>
    </citation>
    <scope>NUCLEOTIDE SEQUENCE [LARGE SCALE GENOMIC DNA]</scope>
    <source>
        <strain evidence="2 3">JCM 9383</strain>
    </source>
</reference>
<keyword evidence="3" id="KW-1185">Reference proteome</keyword>
<evidence type="ECO:0000256" key="1">
    <source>
        <dbReference type="SAM" id="MobiDB-lite"/>
    </source>
</evidence>
<protein>
    <recommendedName>
        <fullName evidence="4">Excreted virulence factor EspC, type VII ESX diderm</fullName>
    </recommendedName>
</protein>
<dbReference type="Proteomes" id="UP001500979">
    <property type="component" value="Unassembled WGS sequence"/>
</dbReference>